<gene>
    <name evidence="8" type="ORF">GCM10022386_16440</name>
</gene>
<accession>A0ABP7TXS2</accession>
<comment type="subcellular location">
    <subcellularLocation>
        <location evidence="1">Cell projection</location>
        <location evidence="1">Cilium</location>
    </subcellularLocation>
    <subcellularLocation>
        <location evidence="2">Cytoplasm</location>
    </subcellularLocation>
</comment>
<dbReference type="NCBIfam" id="NF012200">
    <property type="entry name" value="choice_anch_D"/>
    <property type="match status" value="1"/>
</dbReference>
<evidence type="ECO:0000313" key="9">
    <source>
        <dbReference type="Proteomes" id="UP001500968"/>
    </source>
</evidence>
<evidence type="ECO:0000259" key="7">
    <source>
        <dbReference type="Pfam" id="PF22544"/>
    </source>
</evidence>
<dbReference type="Proteomes" id="UP001500968">
    <property type="component" value="Unassembled WGS sequence"/>
</dbReference>
<keyword evidence="9" id="KW-1185">Reference proteome</keyword>
<keyword evidence="5" id="KW-0966">Cell projection</keyword>
<feature type="chain" id="PRO_5046106651" description="HYDIN/VesB/CFA65-like Ig-like domain-containing protein" evidence="6">
    <location>
        <begin position="25"/>
        <end position="2359"/>
    </location>
</feature>
<evidence type="ECO:0000256" key="6">
    <source>
        <dbReference type="SAM" id="SignalP"/>
    </source>
</evidence>
<dbReference type="EMBL" id="BAABCR010000015">
    <property type="protein sequence ID" value="GAA4032875.1"/>
    <property type="molecule type" value="Genomic_DNA"/>
</dbReference>
<keyword evidence="4" id="KW-0969">Cilium</keyword>
<name>A0ABP7TXS2_9FLAO</name>
<evidence type="ECO:0000256" key="4">
    <source>
        <dbReference type="ARBA" id="ARBA00023069"/>
    </source>
</evidence>
<dbReference type="Pfam" id="PF22544">
    <property type="entry name" value="HYDIN_VesB_CFA65-like_Ig"/>
    <property type="match status" value="1"/>
</dbReference>
<organism evidence="8 9">
    <name type="scientific">Flavobacterium cheonhonense</name>
    <dbReference type="NCBI Taxonomy" id="706185"/>
    <lineage>
        <taxon>Bacteria</taxon>
        <taxon>Pseudomonadati</taxon>
        <taxon>Bacteroidota</taxon>
        <taxon>Flavobacteriia</taxon>
        <taxon>Flavobacteriales</taxon>
        <taxon>Flavobacteriaceae</taxon>
        <taxon>Flavobacterium</taxon>
    </lineage>
</organism>
<evidence type="ECO:0000313" key="8">
    <source>
        <dbReference type="EMBL" id="GAA4032875.1"/>
    </source>
</evidence>
<evidence type="ECO:0000256" key="3">
    <source>
        <dbReference type="ARBA" id="ARBA00022490"/>
    </source>
</evidence>
<feature type="signal peptide" evidence="6">
    <location>
        <begin position="1"/>
        <end position="24"/>
    </location>
</feature>
<dbReference type="InterPro" id="IPR053879">
    <property type="entry name" value="HYDIN_VesB_CFA65-like_Ig"/>
</dbReference>
<evidence type="ECO:0000256" key="2">
    <source>
        <dbReference type="ARBA" id="ARBA00004496"/>
    </source>
</evidence>
<feature type="domain" description="HYDIN/VesB/CFA65-like Ig-like" evidence="7">
    <location>
        <begin position="1024"/>
        <end position="1104"/>
    </location>
</feature>
<evidence type="ECO:0000256" key="5">
    <source>
        <dbReference type="ARBA" id="ARBA00023273"/>
    </source>
</evidence>
<dbReference type="Gene3D" id="2.60.40.10">
    <property type="entry name" value="Immunoglobulins"/>
    <property type="match status" value="1"/>
</dbReference>
<dbReference type="InterPro" id="IPR013783">
    <property type="entry name" value="Ig-like_fold"/>
</dbReference>
<dbReference type="RefSeq" id="WP_324689288.1">
    <property type="nucleotide sequence ID" value="NZ_BAABCR010000015.1"/>
</dbReference>
<keyword evidence="6" id="KW-0732">Signal</keyword>
<sequence>MTFKKLLVALTVVLVGIESSFGQAFTATYDFASLTTTSGQTDPTPVPTATGATFGSFLSVGASMNPNAAARFSYISWDTGAVNASDVFTGSLNTGKYYEVTITPALGYILDINTITFTLQRSSTGIRQYAVRSSLDTYGANLPASVSPANANLSVVATNVFQVTDASTGANTGSTITLGSAYDVLSGAVTFRFYGWNAEASGGSFSIDNVVINGVASLAGPTITLADNGTQITANTVGQGTTNHILSSFQVTVANAAATLNTASFTTSGNYQAADIAASGFTLWYSATNTFGSATALGTLSSAAAGSGETLNFTGLTQSIPVGVGYFWVTANIASGATVNNTINLNAIANANLTFASGTKSGSATAGGTQTITNPVRITVANGNWYVGATWQGGVVPSNTDNVIIAHLVTNNAPSGAAITRNAGTTTVINAGAGLSTGAFTYTNNGSTTVNGTFTIQNGGYATGNNFVYGGASTLVMSHANSTYYDLNAGQAFWPVANPPFNVTISASSPTRLNMAVGPVNGTLTLNNGIDIAVANALTVNGTLRINPNGFVNTNSPIYGAASTLQYSTGGLYGRGFEWRALGVGTIGVTPGYPNNVTITANTVLDYINGAASGAVGIKAMAGSLSISATTAALHMNYGSVSAGGALIVGGNVSVTGTLSLGQSAGDDIKIGGNLAVTGTFNGNDRAVFFTGTSQTVTASATLTLPYVVFQPASGSTTVQLIGTGPYVVSAPQGGNAISFSNAGDIFDINSRNLTIGTAGLANTISGLGTFKGTTTSNLTLNGIGSIGTLYFTTGFQNLGTFTVNRTSGAIGCVLGSALTINNGLVLTSGIVDLDVYTMSLKAAATITGASASNYVIAENSGILSKEFTALGSFTYPIGDKTGTMEYTPATINITAQTGLGTGDYLGVSVVDAKHPNMTATTNFISRYWSITKVNTFTATYTFTGNYVTADINGAPGSSLSQQWDGTAWSLTGTSPLGGNTLTLTNITALPTTNHCTGGLRDPEINIKQGATNYLSGGTPYVFTNTTAGASTSVTFTIENLGNQNLIITGNTFTGNPPFSLNPALTYPISIANSGTTTFTIVFAPTIPGPYSGSITFANNDSDEGSYVLNFSGTCVGSAASDILRVSPSEPLTIPSTNIGTIASVTDGVEVWRFNLRDGGATADADLLPTTMTNLIITQIAADEIGNWNEAIEDIVLVDVSLGTILAHGVVNANQIQFSGFSTTAADGTQKLLALRLTLKCPLGAGALETDDFVFTISNANVTFDPSGSGKTTFTAQSSTNDRNALSMVATKLLFTTQPITTGVNSAMANVVVSATDNCGNLDINFTGNVSLTSTGTMTGAPITVAAVGGVATFTGIIHTVVGTDYTMGATAVGLTGAGSTLFDISVVTVLTPGDLAVLAINTNTEAPSGCDLISFVCFRDLLPGTTLFITDNGYERKTAGLWGGTEGVITITRTGAVLPKGTIITIQTTVTTGNVTSGSHYDVYTCGAIDTNWTKSAIGGSGFNLNSDDDVWFMQGGIWTNDTGHASTYTGNVLYGWTESGWDAAPGGASGDTKWSTLYPQKECFSTIAPLGDGFVKYDDPNNPDFSTLTNGKFDWIASINNQANWDSYADNAAFDTGGYNYKGNCTLVAIDTDIYINGRWSGRKDTNWFNCENWDTLIVPDATVDVLIPDNTLDRKAVVDATAPFAVYQNYIAKAKNLTLSGEALEISGNANNKLEIHGNLTIANTVADAALDMNDGNNATSDGQIYLYGNWTNNKNNNAFDEGNGTVHFVGAPTPQIINAVTPLGTEVFYNVLMDNNFTTSVSNDLVASGDLTLATGRTLTASVGDYIRVNNRLTNNGNILIDDDAQLIQVNDTDTNAGDYTSTTTKFQVRRGFTAKHVDYVYWSSPIDNYNVSGLPSGYRYQWNPTLVNTNGTMGNWQAAAGIMQKGKGYIARTFNGSATPITATHTFRQGKPNNGLLTLQIKRGTYNGADYDADPVNTTNALTTKYDDNWNLVGNPYPSAIDADKFMALNATKIEPAIWIWRHGLGLSNTSNPYYNNFGYTYLPDYLMYNSLGSTEPSFSGKIASGQGFMVNMLHSAGTLFSTGPDTYADNVTFNNSLRLGTADAIYDNSVFFRNANTAMSPTADLPTEEKNRIWLDIVNTADGQVDTTLLGYSTNSTLAYDSAYDCFFAPRGKVSLYSLIDQKPFIIQGRPLPFDINDQVPMGINIVSNGSHTIAIKKTDGIFVDDINIYLQDLELNVIHDLKQSPYAFTANKGIIDNRFIIRYTNSTLSNGEFEALANTVVVSGSNGVLSVTSQRENIKEVMVYDVLGRELLRAEGLDSLNFTGSNITQSNQALIVKVTLENKATITKKIVL</sequence>
<evidence type="ECO:0000256" key="1">
    <source>
        <dbReference type="ARBA" id="ARBA00004138"/>
    </source>
</evidence>
<reference evidence="9" key="1">
    <citation type="journal article" date="2019" name="Int. J. Syst. Evol. Microbiol.">
        <title>The Global Catalogue of Microorganisms (GCM) 10K type strain sequencing project: providing services to taxonomists for standard genome sequencing and annotation.</title>
        <authorList>
            <consortium name="The Broad Institute Genomics Platform"/>
            <consortium name="The Broad Institute Genome Sequencing Center for Infectious Disease"/>
            <person name="Wu L."/>
            <person name="Ma J."/>
        </authorList>
    </citation>
    <scope>NUCLEOTIDE SEQUENCE [LARGE SCALE GENOMIC DNA]</scope>
    <source>
        <strain evidence="9">JCM 17064</strain>
    </source>
</reference>
<protein>
    <recommendedName>
        <fullName evidence="7">HYDIN/VesB/CFA65-like Ig-like domain-containing protein</fullName>
    </recommendedName>
</protein>
<keyword evidence="3" id="KW-0963">Cytoplasm</keyword>
<dbReference type="NCBIfam" id="NF033708">
    <property type="entry name" value="T9SS_Cterm_ChiA"/>
    <property type="match status" value="1"/>
</dbReference>
<comment type="caution">
    <text evidence="8">The sequence shown here is derived from an EMBL/GenBank/DDBJ whole genome shotgun (WGS) entry which is preliminary data.</text>
</comment>
<proteinExistence type="predicted"/>